<gene>
    <name evidence="2" type="ORF">Tco_0925211</name>
</gene>
<proteinExistence type="predicted"/>
<dbReference type="EMBL" id="BQNB010014994">
    <property type="protein sequence ID" value="GJT34792.1"/>
    <property type="molecule type" value="Genomic_DNA"/>
</dbReference>
<organism evidence="2 3">
    <name type="scientific">Tanacetum coccineum</name>
    <dbReference type="NCBI Taxonomy" id="301880"/>
    <lineage>
        <taxon>Eukaryota</taxon>
        <taxon>Viridiplantae</taxon>
        <taxon>Streptophyta</taxon>
        <taxon>Embryophyta</taxon>
        <taxon>Tracheophyta</taxon>
        <taxon>Spermatophyta</taxon>
        <taxon>Magnoliopsida</taxon>
        <taxon>eudicotyledons</taxon>
        <taxon>Gunneridae</taxon>
        <taxon>Pentapetalae</taxon>
        <taxon>asterids</taxon>
        <taxon>campanulids</taxon>
        <taxon>Asterales</taxon>
        <taxon>Asteraceae</taxon>
        <taxon>Asteroideae</taxon>
        <taxon>Anthemideae</taxon>
        <taxon>Anthemidinae</taxon>
        <taxon>Tanacetum</taxon>
    </lineage>
</organism>
<accession>A0ABQ5D7K2</accession>
<feature type="compositionally biased region" description="Pro residues" evidence="1">
    <location>
        <begin position="54"/>
        <end position="70"/>
    </location>
</feature>
<feature type="region of interest" description="Disordered" evidence="1">
    <location>
        <begin position="1"/>
        <end position="22"/>
    </location>
</feature>
<keyword evidence="3" id="KW-1185">Reference proteome</keyword>
<protein>
    <submittedName>
        <fullName evidence="2">Uncharacterized protein</fullName>
    </submittedName>
</protein>
<dbReference type="Proteomes" id="UP001151760">
    <property type="component" value="Unassembled WGS sequence"/>
</dbReference>
<reference evidence="2" key="1">
    <citation type="journal article" date="2022" name="Int. J. Mol. Sci.">
        <title>Draft Genome of Tanacetum Coccineum: Genomic Comparison of Closely Related Tanacetum-Family Plants.</title>
        <authorList>
            <person name="Yamashiro T."/>
            <person name="Shiraishi A."/>
            <person name="Nakayama K."/>
            <person name="Satake H."/>
        </authorList>
    </citation>
    <scope>NUCLEOTIDE SEQUENCE</scope>
</reference>
<comment type="caution">
    <text evidence="2">The sequence shown here is derived from an EMBL/GenBank/DDBJ whole genome shotgun (WGS) entry which is preliminary data.</text>
</comment>
<evidence type="ECO:0000313" key="3">
    <source>
        <dbReference type="Proteomes" id="UP001151760"/>
    </source>
</evidence>
<sequence>MSTFPTRLTSEPYLAPLPVSPPPLPASPTYPLGYRAAMIRLRAETPSTSHPQPSSIPPSGTPPLLPIPLPTPSPPLLLSSTVCRGGVSEVTLPPWKRFGLVGTLDDEIRQDLEREIGFGITDTWDGMVEDMQGIPTTIDVAELSQRITNFVTIVRKDTYEIYGRLDDAHDDRLLMSGQLNMLRRDRRAHACTTRLMETEAKLSRCMVKTTVNSAKGKWREKRKMYSVLGKVVTEKESTSFDKKTKISVFVPDDRYAVSSGSGYAVLISLNEYAVMDRKLDTPYPMEVDTPYSTIN</sequence>
<evidence type="ECO:0000256" key="1">
    <source>
        <dbReference type="SAM" id="MobiDB-lite"/>
    </source>
</evidence>
<reference evidence="2" key="2">
    <citation type="submission" date="2022-01" db="EMBL/GenBank/DDBJ databases">
        <authorList>
            <person name="Yamashiro T."/>
            <person name="Shiraishi A."/>
            <person name="Satake H."/>
            <person name="Nakayama K."/>
        </authorList>
    </citation>
    <scope>NUCLEOTIDE SEQUENCE</scope>
</reference>
<evidence type="ECO:0000313" key="2">
    <source>
        <dbReference type="EMBL" id="GJT34792.1"/>
    </source>
</evidence>
<feature type="region of interest" description="Disordered" evidence="1">
    <location>
        <begin position="45"/>
        <end position="70"/>
    </location>
</feature>
<name>A0ABQ5D7K2_9ASTR</name>